<dbReference type="FunFam" id="3.40.50.150:FF:000012">
    <property type="entry name" value="tRNA/tmRNA (uracil-C(5))-methyltransferase"/>
    <property type="match status" value="1"/>
</dbReference>
<keyword evidence="11" id="KW-1185">Reference proteome</keyword>
<feature type="binding site" evidence="7 8">
    <location>
        <position position="189"/>
    </location>
    <ligand>
        <name>S-adenosyl-L-methionine</name>
        <dbReference type="ChEBI" id="CHEBI:59789"/>
    </ligand>
</feature>
<protein>
    <recommendedName>
        <fullName evidence="7">tRNA/tmRNA (uracil-C(5))-methyltransferase</fullName>
        <ecNumber evidence="7">2.1.1.35</ecNumber>
    </recommendedName>
    <alternativeName>
        <fullName evidence="7">tRNA (uracil(54)-C(5))-methyltransferase</fullName>
    </alternativeName>
    <alternativeName>
        <fullName evidence="7">tRNA(m5U54)-methyltransferase</fullName>
        <shortName evidence="7">RUMT</shortName>
    </alternativeName>
    <alternativeName>
        <fullName evidence="7">tmRNA (uracil(341)-C(5))-methyltransferase</fullName>
    </alternativeName>
</protein>
<dbReference type="InterPro" id="IPR010280">
    <property type="entry name" value="U5_MeTrfase_fam"/>
</dbReference>
<gene>
    <name evidence="7" type="primary">trmA</name>
    <name evidence="10" type="ORF">XM47_11515</name>
</gene>
<sequence>MRVDQIDTSQYQTLLDQKVKDTLELFKGLALPEHSVVASPEKHYRLRAEFRVWHQGEDSYYIMFDPATKEKFRVDHFLPGSELINQLMQAVREAFLANDILRFKLYQVDFLTTLSGEALVSLIYHKPLDDNWQREAEQLKTELNKIAPLNIIGRSRKQKILVEQDFVTEKLTVCGEEYSYKQIENTFTQPNGFINQKMLEWANNISSSLSHDLLELYCGNGNFSIALANQFNKVLATEISKNSVKCANFNLAQNGINNTVIGQSSAEDFSAAYFEGKPVKSLKEIDFNDYKFSTILVDPPRAGLDQDTESLVQKFEHILYISCNPETLAKNLTAITSTHEIADICFFDQFPYTHHIETGVWLRKK</sequence>
<feature type="binding site" evidence="7 8">
    <location>
        <position position="238"/>
    </location>
    <ligand>
        <name>S-adenosyl-L-methionine</name>
        <dbReference type="ChEBI" id="CHEBI:59789"/>
    </ligand>
</feature>
<feature type="binding site" evidence="7">
    <location>
        <position position="222"/>
    </location>
    <ligand>
        <name>S-adenosyl-L-methionine</name>
        <dbReference type="ChEBI" id="CHEBI:59789"/>
    </ligand>
</feature>
<proteinExistence type="inferred from homology"/>
<dbReference type="FunFam" id="2.40.50.1070:FF:000001">
    <property type="entry name" value="tRNA/tmRNA (uracil-C(5))-methyltransferase"/>
    <property type="match status" value="1"/>
</dbReference>
<dbReference type="Proteomes" id="UP000037600">
    <property type="component" value="Unassembled WGS sequence"/>
</dbReference>
<feature type="active site" evidence="9">
    <location>
        <position position="323"/>
    </location>
</feature>
<evidence type="ECO:0000256" key="4">
    <source>
        <dbReference type="ARBA" id="ARBA00022694"/>
    </source>
</evidence>
<name>A0A0J8GQM2_9ALTE</name>
<dbReference type="Gene3D" id="2.40.50.1070">
    <property type="match status" value="1"/>
</dbReference>
<evidence type="ECO:0000256" key="7">
    <source>
        <dbReference type="HAMAP-Rule" id="MF_01011"/>
    </source>
</evidence>
<dbReference type="GO" id="GO:0005829">
    <property type="term" value="C:cytosol"/>
    <property type="evidence" value="ECO:0007669"/>
    <property type="project" value="TreeGrafter"/>
</dbReference>
<dbReference type="InterPro" id="IPR029063">
    <property type="entry name" value="SAM-dependent_MTases_sf"/>
</dbReference>
<dbReference type="InterPro" id="IPR030391">
    <property type="entry name" value="MeTrfase_TrmA_CS"/>
</dbReference>
<accession>A0A0J8GQM2</accession>
<dbReference type="PATRIC" id="fig|1513271.3.peg.2342"/>
<dbReference type="PANTHER" id="PTHR47790:SF2">
    <property type="entry name" value="TRNA_TMRNA (URACIL-C(5))-METHYLTRANSFERASE"/>
    <property type="match status" value="1"/>
</dbReference>
<dbReference type="HAMAP" id="MF_01011">
    <property type="entry name" value="RNA_methyltr_TrmA"/>
    <property type="match status" value="1"/>
</dbReference>
<dbReference type="SUPFAM" id="SSF53335">
    <property type="entry name" value="S-adenosyl-L-methionine-dependent methyltransferases"/>
    <property type="match status" value="1"/>
</dbReference>
<dbReference type="EC" id="2.1.1.35" evidence="7"/>
<feature type="binding site" evidence="7 8">
    <location>
        <position position="298"/>
    </location>
    <ligand>
        <name>S-adenosyl-L-methionine</name>
        <dbReference type="ChEBI" id="CHEBI:59789"/>
    </ligand>
</feature>
<dbReference type="STRING" id="1513271.XM47_11515"/>
<keyword evidence="3 7" id="KW-0949">S-adenosyl-L-methionine</keyword>
<evidence type="ECO:0000256" key="5">
    <source>
        <dbReference type="ARBA" id="ARBA00051255"/>
    </source>
</evidence>
<dbReference type="GO" id="GO:0030488">
    <property type="term" value="P:tRNA methylation"/>
    <property type="evidence" value="ECO:0007669"/>
    <property type="project" value="UniProtKB-UniRule"/>
</dbReference>
<evidence type="ECO:0000313" key="11">
    <source>
        <dbReference type="Proteomes" id="UP000037600"/>
    </source>
</evidence>
<dbReference type="GO" id="GO:0000049">
    <property type="term" value="F:tRNA binding"/>
    <property type="evidence" value="ECO:0007669"/>
    <property type="project" value="TreeGrafter"/>
</dbReference>
<comment type="catalytic activity">
    <reaction evidence="6 7">
        <text>uridine(54) in tRNA + S-adenosyl-L-methionine = 5-methyluridine(54) in tRNA + S-adenosyl-L-homocysteine + H(+)</text>
        <dbReference type="Rhea" id="RHEA:42712"/>
        <dbReference type="Rhea" id="RHEA-COMP:10167"/>
        <dbReference type="Rhea" id="RHEA-COMP:10193"/>
        <dbReference type="ChEBI" id="CHEBI:15378"/>
        <dbReference type="ChEBI" id="CHEBI:57856"/>
        <dbReference type="ChEBI" id="CHEBI:59789"/>
        <dbReference type="ChEBI" id="CHEBI:65315"/>
        <dbReference type="ChEBI" id="CHEBI:74447"/>
        <dbReference type="EC" id="2.1.1.35"/>
    </reaction>
</comment>
<dbReference type="Pfam" id="PF05958">
    <property type="entry name" value="tRNA_U5-meth_tr"/>
    <property type="match status" value="1"/>
</dbReference>
<comment type="catalytic activity">
    <reaction evidence="5 7">
        <text>uridine(341) in tmRNA + S-adenosyl-L-methionine = 5-methyluridine(341) in tmRNA + S-adenosyl-L-homocysteine + H(+)</text>
        <dbReference type="Rhea" id="RHEA:43612"/>
        <dbReference type="Rhea" id="RHEA-COMP:10630"/>
        <dbReference type="Rhea" id="RHEA-COMP:10631"/>
        <dbReference type="ChEBI" id="CHEBI:15378"/>
        <dbReference type="ChEBI" id="CHEBI:57856"/>
        <dbReference type="ChEBI" id="CHEBI:59789"/>
        <dbReference type="ChEBI" id="CHEBI:65315"/>
        <dbReference type="ChEBI" id="CHEBI:74447"/>
    </reaction>
</comment>
<dbReference type="InterPro" id="IPR011869">
    <property type="entry name" value="TrmA_MeTrfase"/>
</dbReference>
<dbReference type="CDD" id="cd02440">
    <property type="entry name" value="AdoMet_MTases"/>
    <property type="match status" value="1"/>
</dbReference>
<dbReference type="RefSeq" id="WP_048692616.1">
    <property type="nucleotide sequence ID" value="NZ_KQ130491.1"/>
</dbReference>
<dbReference type="Gene3D" id="3.40.50.150">
    <property type="entry name" value="Vaccinia Virus protein VP39"/>
    <property type="match status" value="1"/>
</dbReference>
<dbReference type="PROSITE" id="PS01230">
    <property type="entry name" value="TRMA_1"/>
    <property type="match status" value="1"/>
</dbReference>
<organism evidence="10 11">
    <name type="scientific">Catenovulum maritimum</name>
    <dbReference type="NCBI Taxonomy" id="1513271"/>
    <lineage>
        <taxon>Bacteria</taxon>
        <taxon>Pseudomonadati</taxon>
        <taxon>Pseudomonadota</taxon>
        <taxon>Gammaproteobacteria</taxon>
        <taxon>Alteromonadales</taxon>
        <taxon>Alteromonadaceae</taxon>
        <taxon>Catenovulum</taxon>
    </lineage>
</organism>
<evidence type="ECO:0000256" key="8">
    <source>
        <dbReference type="PROSITE-ProRule" id="PRU01024"/>
    </source>
</evidence>
<dbReference type="PROSITE" id="PS01231">
    <property type="entry name" value="TRMA_2"/>
    <property type="match status" value="1"/>
</dbReference>
<feature type="active site" description="Proton acceptor" evidence="7">
    <location>
        <position position="357"/>
    </location>
</feature>
<comment type="similarity">
    <text evidence="7">Belongs to the class I-like SAM-binding methyltransferase superfamily. RNA M5U methyltransferase family. TrmA subfamily.</text>
</comment>
<dbReference type="GO" id="GO:0030697">
    <property type="term" value="F:tRNA (uracil(54)-C5)-methyltransferase activity, S-adenosyl methionine-dependent"/>
    <property type="evidence" value="ECO:0007669"/>
    <property type="project" value="UniProtKB-UniRule"/>
</dbReference>
<dbReference type="GO" id="GO:0019843">
    <property type="term" value="F:rRNA binding"/>
    <property type="evidence" value="ECO:0007669"/>
    <property type="project" value="TreeGrafter"/>
</dbReference>
<comment type="function">
    <text evidence="7">Dual-specificity methyltransferase that catalyzes the formation of 5-methyluridine at position 54 (m5U54) in all tRNAs, and that of position 341 (m5U341) in tmRNA (transfer-mRNA).</text>
</comment>
<feature type="binding site" evidence="7 8">
    <location>
        <position position="217"/>
    </location>
    <ligand>
        <name>S-adenosyl-L-methionine</name>
        <dbReference type="ChEBI" id="CHEBI:59789"/>
    </ligand>
</feature>
<dbReference type="OrthoDB" id="9804590at2"/>
<keyword evidence="4 7" id="KW-0819">tRNA processing</keyword>
<evidence type="ECO:0000256" key="6">
    <source>
        <dbReference type="ARBA" id="ARBA00052788"/>
    </source>
</evidence>
<dbReference type="EMBL" id="LAZL01000016">
    <property type="protein sequence ID" value="KMT65085.1"/>
    <property type="molecule type" value="Genomic_DNA"/>
</dbReference>
<comment type="caution">
    <text evidence="10">The sequence shown here is derived from an EMBL/GenBank/DDBJ whole genome shotgun (WGS) entry which is preliminary data.</text>
</comment>
<dbReference type="InterPro" id="IPR030390">
    <property type="entry name" value="MeTrfase_TrmA_AS"/>
</dbReference>
<evidence type="ECO:0000256" key="1">
    <source>
        <dbReference type="ARBA" id="ARBA00022603"/>
    </source>
</evidence>
<keyword evidence="1 7" id="KW-0489">Methyltransferase</keyword>
<evidence type="ECO:0000256" key="2">
    <source>
        <dbReference type="ARBA" id="ARBA00022679"/>
    </source>
</evidence>
<evidence type="ECO:0000313" key="10">
    <source>
        <dbReference type="EMBL" id="KMT65085.1"/>
    </source>
</evidence>
<dbReference type="NCBIfam" id="TIGR02143">
    <property type="entry name" value="trmA_only"/>
    <property type="match status" value="1"/>
</dbReference>
<reference evidence="10 11" key="1">
    <citation type="submission" date="2015-04" db="EMBL/GenBank/DDBJ databases">
        <title>Draft Genome Sequence of the Novel Agar-Digesting Marine Bacterium Q1.</title>
        <authorList>
            <person name="Li Y."/>
            <person name="Li D."/>
            <person name="Chen G."/>
            <person name="Du Z."/>
        </authorList>
    </citation>
    <scope>NUCLEOTIDE SEQUENCE [LARGE SCALE GENOMIC DNA]</scope>
    <source>
        <strain evidence="10 11">Q1</strain>
    </source>
</reference>
<evidence type="ECO:0000256" key="9">
    <source>
        <dbReference type="PROSITE-ProRule" id="PRU10015"/>
    </source>
</evidence>
<feature type="active site" description="Nucleophile" evidence="7 8">
    <location>
        <position position="323"/>
    </location>
</feature>
<keyword evidence="2 7" id="KW-0808">Transferase</keyword>
<dbReference type="AlphaFoldDB" id="A0A0J8GQM2"/>
<dbReference type="PROSITE" id="PS51687">
    <property type="entry name" value="SAM_MT_RNA_M5U"/>
    <property type="match status" value="1"/>
</dbReference>
<evidence type="ECO:0000256" key="3">
    <source>
        <dbReference type="ARBA" id="ARBA00022691"/>
    </source>
</evidence>
<dbReference type="PANTHER" id="PTHR47790">
    <property type="entry name" value="TRNA/TMRNA (URACIL-C(5))-METHYLTRANSFERASE"/>
    <property type="match status" value="1"/>
</dbReference>